<keyword evidence="3 8" id="KW-0812">Transmembrane</keyword>
<feature type="transmembrane region" description="Helical" evidence="8">
    <location>
        <begin position="564"/>
        <end position="582"/>
    </location>
</feature>
<dbReference type="Gene3D" id="3.30.70.1450">
    <property type="entry name" value="Regulator of K+ conductance, C-terminal domain"/>
    <property type="match status" value="1"/>
</dbReference>
<dbReference type="Pfam" id="PF02080">
    <property type="entry name" value="TrkA_C"/>
    <property type="match status" value="1"/>
</dbReference>
<evidence type="ECO:0000256" key="5">
    <source>
        <dbReference type="ARBA" id="ARBA00022989"/>
    </source>
</evidence>
<dbReference type="PANTHER" id="PTHR43652">
    <property type="entry name" value="BASIC AMINO ACID ANTIPORTER YFCC-RELATED"/>
    <property type="match status" value="1"/>
</dbReference>
<feature type="transmembrane region" description="Helical" evidence="8">
    <location>
        <begin position="132"/>
        <end position="157"/>
    </location>
</feature>
<name>A0ABS7T309_9GAMM</name>
<organism evidence="10 11">
    <name type="scientific">Novilysobacter selenitireducens</name>
    <dbReference type="NCBI Taxonomy" id="2872639"/>
    <lineage>
        <taxon>Bacteria</taxon>
        <taxon>Pseudomonadati</taxon>
        <taxon>Pseudomonadota</taxon>
        <taxon>Gammaproteobacteria</taxon>
        <taxon>Lysobacterales</taxon>
        <taxon>Lysobacteraceae</taxon>
        <taxon>Novilysobacter</taxon>
    </lineage>
</organism>
<evidence type="ECO:0000313" key="11">
    <source>
        <dbReference type="Proteomes" id="UP001430954"/>
    </source>
</evidence>
<dbReference type="InterPro" id="IPR051679">
    <property type="entry name" value="DASS-Related_Transporters"/>
</dbReference>
<evidence type="ECO:0000256" key="1">
    <source>
        <dbReference type="ARBA" id="ARBA00004141"/>
    </source>
</evidence>
<feature type="transmembrane region" description="Helical" evidence="8">
    <location>
        <begin position="88"/>
        <end position="120"/>
    </location>
</feature>
<dbReference type="PROSITE" id="PS51202">
    <property type="entry name" value="RCK_C"/>
    <property type="match status" value="1"/>
</dbReference>
<feature type="transmembrane region" description="Helical" evidence="8">
    <location>
        <begin position="169"/>
        <end position="191"/>
    </location>
</feature>
<dbReference type="PANTHER" id="PTHR43652:SF2">
    <property type="entry name" value="BASIC AMINO ACID ANTIPORTER YFCC-RELATED"/>
    <property type="match status" value="1"/>
</dbReference>
<feature type="transmembrane region" description="Helical" evidence="8">
    <location>
        <begin position="50"/>
        <end position="68"/>
    </location>
</feature>
<evidence type="ECO:0000256" key="3">
    <source>
        <dbReference type="ARBA" id="ARBA00022692"/>
    </source>
</evidence>
<evidence type="ECO:0000256" key="6">
    <source>
        <dbReference type="ARBA" id="ARBA00023136"/>
    </source>
</evidence>
<dbReference type="InterPro" id="IPR031312">
    <property type="entry name" value="Na/sul_symport_CS"/>
</dbReference>
<evidence type="ECO:0000313" key="10">
    <source>
        <dbReference type="EMBL" id="MBZ4038254.1"/>
    </source>
</evidence>
<dbReference type="Proteomes" id="UP001430954">
    <property type="component" value="Unassembled WGS sequence"/>
</dbReference>
<dbReference type="EMBL" id="JAINZW010000001">
    <property type="protein sequence ID" value="MBZ4038254.1"/>
    <property type="molecule type" value="Genomic_DNA"/>
</dbReference>
<feature type="transmembrane region" description="Helical" evidence="8">
    <location>
        <begin position="434"/>
        <end position="467"/>
    </location>
</feature>
<evidence type="ECO:0000256" key="7">
    <source>
        <dbReference type="SAM" id="MobiDB-lite"/>
    </source>
</evidence>
<dbReference type="InterPro" id="IPR006037">
    <property type="entry name" value="RCK_C"/>
</dbReference>
<dbReference type="InterPro" id="IPR004680">
    <property type="entry name" value="Cit_transptr-like_dom"/>
</dbReference>
<reference evidence="10 11" key="1">
    <citation type="submission" date="2021-09" db="EMBL/GenBank/DDBJ databases">
        <title>Lysobacter sp. 13A isolated from the river sediment.</title>
        <authorList>
            <person name="Liu H."/>
            <person name="Li S."/>
            <person name="Mao S."/>
        </authorList>
    </citation>
    <scope>NUCLEOTIDE SEQUENCE [LARGE SCALE GENOMIC DNA]</scope>
    <source>
        <strain evidence="10 11">13A</strain>
    </source>
</reference>
<feature type="domain" description="RCK C-terminal" evidence="9">
    <location>
        <begin position="331"/>
        <end position="416"/>
    </location>
</feature>
<dbReference type="PROSITE" id="PS01271">
    <property type="entry name" value="NA_SULFATE"/>
    <property type="match status" value="1"/>
</dbReference>
<feature type="transmembrane region" description="Helical" evidence="8">
    <location>
        <begin position="541"/>
        <end position="557"/>
    </location>
</feature>
<keyword evidence="2" id="KW-0813">Transport</keyword>
<feature type="transmembrane region" description="Helical" evidence="8">
    <location>
        <begin position="26"/>
        <end position="43"/>
    </location>
</feature>
<evidence type="ECO:0000256" key="2">
    <source>
        <dbReference type="ARBA" id="ARBA00022448"/>
    </source>
</evidence>
<evidence type="ECO:0000259" key="9">
    <source>
        <dbReference type="PROSITE" id="PS51202"/>
    </source>
</evidence>
<sequence length="624" mass="65865">MELWLTLAVLAGAVYLFVTEKLPVDVVALLVLASLLVLGLVTPGEALSGFSSQATITVAAMFVLSAGLQRSGALQGLAEMLARIRSGWLFALVMMGTIAAVSGFINNTAAVAVFIPLVMAATAANRQPASKFLIPLSFAAQFGGVCTLIGTSTNLLVNSLAQQTGREGFGLFEFAPLGIFFVAVGLVYLMVARRFLLPDLGVVQSDREGHGGRFMVELLVPDKSPAIERKAGELLAPASPEADSGDAEDKEADAERPGSDSLDNAPAASTVLPARRAAPLELVDVIRRGGKTTPASLTTLRAGDRLLLHGEWAQVEALRRRHKLDYDRVAPELDPAGGEEERLHAEVMVAPGSPLIGHTLAELRFGHTYRVRVHGLQRQRAVLRRPVDQIPLALGDIMVVDANESTLAALRQNPGVVVLGERAQQRVDVRRALISAAVLAAVIVAAGSGWLPIVAAAILGCVALVVLRCLEPDEAYEAVDWRVVMLLAGVLPLGIALERSGGADWVAQNAIVLLSQFGPGVTLSAIYLLTAVLTEVMSNNAAAVLVVPVAIAAAESLGVDAKPFLVAVAFAASTSFATPVGYQTNAMVYAAGGYRFADFPKIGLPLNIIFWMMATVLIPKFFPF</sequence>
<proteinExistence type="predicted"/>
<keyword evidence="6 8" id="KW-0472">Membrane</keyword>
<keyword evidence="11" id="KW-1185">Reference proteome</keyword>
<dbReference type="RefSeq" id="WP_223674453.1">
    <property type="nucleotide sequence ID" value="NZ_JAINZW010000001.1"/>
</dbReference>
<feature type="transmembrane region" description="Helical" evidence="8">
    <location>
        <begin position="509"/>
        <end position="529"/>
    </location>
</feature>
<feature type="transmembrane region" description="Helical" evidence="8">
    <location>
        <begin position="602"/>
        <end position="622"/>
    </location>
</feature>
<evidence type="ECO:0000256" key="8">
    <source>
        <dbReference type="SAM" id="Phobius"/>
    </source>
</evidence>
<keyword evidence="5 8" id="KW-1133">Transmembrane helix</keyword>
<comment type="subcellular location">
    <subcellularLocation>
        <location evidence="1">Membrane</location>
        <topology evidence="1">Multi-pass membrane protein</topology>
    </subcellularLocation>
</comment>
<dbReference type="Pfam" id="PF03600">
    <property type="entry name" value="CitMHS"/>
    <property type="match status" value="1"/>
</dbReference>
<feature type="compositionally biased region" description="Acidic residues" evidence="7">
    <location>
        <begin position="243"/>
        <end position="252"/>
    </location>
</feature>
<comment type="caution">
    <text evidence="10">The sequence shown here is derived from an EMBL/GenBank/DDBJ whole genome shotgun (WGS) entry which is preliminary data.</text>
</comment>
<protein>
    <submittedName>
        <fullName evidence="10">SLC13 family permease</fullName>
    </submittedName>
</protein>
<dbReference type="SUPFAM" id="SSF116726">
    <property type="entry name" value="TrkA C-terminal domain-like"/>
    <property type="match status" value="1"/>
</dbReference>
<gene>
    <name evidence="10" type="ORF">K6753_01725</name>
</gene>
<accession>A0ABS7T309</accession>
<feature type="region of interest" description="Disordered" evidence="7">
    <location>
        <begin position="233"/>
        <end position="270"/>
    </location>
</feature>
<dbReference type="InterPro" id="IPR036721">
    <property type="entry name" value="RCK_C_sf"/>
</dbReference>
<evidence type="ECO:0000256" key="4">
    <source>
        <dbReference type="ARBA" id="ARBA00022737"/>
    </source>
</evidence>
<keyword evidence="4" id="KW-0677">Repeat</keyword>
<feature type="transmembrane region" description="Helical" evidence="8">
    <location>
        <begin position="479"/>
        <end position="497"/>
    </location>
</feature>